<feature type="transmembrane region" description="Helical" evidence="2">
    <location>
        <begin position="80"/>
        <end position="102"/>
    </location>
</feature>
<keyword evidence="4" id="KW-1185">Reference proteome</keyword>
<organism evidence="3 4">
    <name type="scientific">Nocardia aurea</name>
    <dbReference type="NCBI Taxonomy" id="2144174"/>
    <lineage>
        <taxon>Bacteria</taxon>
        <taxon>Bacillati</taxon>
        <taxon>Actinomycetota</taxon>
        <taxon>Actinomycetes</taxon>
        <taxon>Mycobacteriales</taxon>
        <taxon>Nocardiaceae</taxon>
        <taxon>Nocardia</taxon>
    </lineage>
</organism>
<keyword evidence="2" id="KW-0812">Transmembrane</keyword>
<dbReference type="EMBL" id="JBFAKC010000002">
    <property type="protein sequence ID" value="MEV0706819.1"/>
    <property type="molecule type" value="Genomic_DNA"/>
</dbReference>
<keyword evidence="2" id="KW-1133">Transmembrane helix</keyword>
<protein>
    <submittedName>
        <fullName evidence="3">Uncharacterized protein</fullName>
    </submittedName>
</protein>
<name>A0ABV3FN20_9NOCA</name>
<accession>A0ABV3FN20</accession>
<dbReference type="RefSeq" id="WP_357780260.1">
    <property type="nucleotide sequence ID" value="NZ_JBFAKC010000002.1"/>
</dbReference>
<evidence type="ECO:0000256" key="2">
    <source>
        <dbReference type="SAM" id="Phobius"/>
    </source>
</evidence>
<evidence type="ECO:0000313" key="3">
    <source>
        <dbReference type="EMBL" id="MEV0706819.1"/>
    </source>
</evidence>
<reference evidence="3 4" key="1">
    <citation type="submission" date="2024-06" db="EMBL/GenBank/DDBJ databases">
        <title>The Natural Products Discovery Center: Release of the First 8490 Sequenced Strains for Exploring Actinobacteria Biosynthetic Diversity.</title>
        <authorList>
            <person name="Kalkreuter E."/>
            <person name="Kautsar S.A."/>
            <person name="Yang D."/>
            <person name="Bader C.D."/>
            <person name="Teijaro C.N."/>
            <person name="Fluegel L."/>
            <person name="Davis C.M."/>
            <person name="Simpson J.R."/>
            <person name="Lauterbach L."/>
            <person name="Steele A.D."/>
            <person name="Gui C."/>
            <person name="Meng S."/>
            <person name="Li G."/>
            <person name="Viehrig K."/>
            <person name="Ye F."/>
            <person name="Su P."/>
            <person name="Kiefer A.F."/>
            <person name="Nichols A."/>
            <person name="Cepeda A.J."/>
            <person name="Yan W."/>
            <person name="Fan B."/>
            <person name="Jiang Y."/>
            <person name="Adhikari A."/>
            <person name="Zheng C.-J."/>
            <person name="Schuster L."/>
            <person name="Cowan T.M."/>
            <person name="Smanski M.J."/>
            <person name="Chevrette M.G."/>
            <person name="De Carvalho L.P.S."/>
            <person name="Shen B."/>
        </authorList>
    </citation>
    <scope>NUCLEOTIDE SEQUENCE [LARGE SCALE GENOMIC DNA]</scope>
    <source>
        <strain evidence="3 4">NPDC050403</strain>
    </source>
</reference>
<proteinExistence type="predicted"/>
<evidence type="ECO:0000313" key="4">
    <source>
        <dbReference type="Proteomes" id="UP001551695"/>
    </source>
</evidence>
<feature type="region of interest" description="Disordered" evidence="1">
    <location>
        <begin position="133"/>
        <end position="158"/>
    </location>
</feature>
<evidence type="ECO:0000256" key="1">
    <source>
        <dbReference type="SAM" id="MobiDB-lite"/>
    </source>
</evidence>
<comment type="caution">
    <text evidence="3">The sequence shown here is derived from an EMBL/GenBank/DDBJ whole genome shotgun (WGS) entry which is preliminary data.</text>
</comment>
<keyword evidence="2" id="KW-0472">Membrane</keyword>
<dbReference type="Proteomes" id="UP001551695">
    <property type="component" value="Unassembled WGS sequence"/>
</dbReference>
<feature type="transmembrane region" description="Helical" evidence="2">
    <location>
        <begin position="24"/>
        <end position="49"/>
    </location>
</feature>
<sequence length="158" mass="15138">MVAALAIAAHGCAGGGFPDSADGAALILLSIVAGTVAARLPLGVFGVLGTLAAGQFAGHVVLSGMVGHGHAAIAQPPVPLPGAAMLFAHGLATAVGGALILLAQRLYDFACATVLAVITRPVAPPLPRFLGSAATGPGPSPASPNGAIGPRAPPVPAR</sequence>
<feature type="compositionally biased region" description="Low complexity" evidence="1">
    <location>
        <begin position="133"/>
        <end position="150"/>
    </location>
</feature>
<gene>
    <name evidence="3" type="ORF">AB0I48_04580</name>
</gene>